<name>A0ABN0SW11_9FIRM</name>
<evidence type="ECO:0000313" key="2">
    <source>
        <dbReference type="Proteomes" id="UP001500399"/>
    </source>
</evidence>
<evidence type="ECO:0000313" key="1">
    <source>
        <dbReference type="EMBL" id="GAA0203173.1"/>
    </source>
</evidence>
<gene>
    <name evidence="1" type="ORF">GCM10008919_03120</name>
</gene>
<keyword evidence="2" id="KW-1185">Reference proteome</keyword>
<dbReference type="EMBL" id="BAAACR010000002">
    <property type="protein sequence ID" value="GAA0203173.1"/>
    <property type="molecule type" value="Genomic_DNA"/>
</dbReference>
<reference evidence="1 2" key="1">
    <citation type="journal article" date="2019" name="Int. J. Syst. Evol. Microbiol.">
        <title>The Global Catalogue of Microorganisms (GCM) 10K type strain sequencing project: providing services to taxonomists for standard genome sequencing and annotation.</title>
        <authorList>
            <consortium name="The Broad Institute Genomics Platform"/>
            <consortium name="The Broad Institute Genome Sequencing Center for Infectious Disease"/>
            <person name="Wu L."/>
            <person name="Ma J."/>
        </authorList>
    </citation>
    <scope>NUCLEOTIDE SEQUENCE [LARGE SCALE GENOMIC DNA]</scope>
    <source>
        <strain evidence="1 2">JCM 8542</strain>
    </source>
</reference>
<dbReference type="Proteomes" id="UP001500399">
    <property type="component" value="Unassembled WGS sequence"/>
</dbReference>
<proteinExistence type="predicted"/>
<protein>
    <submittedName>
        <fullName evidence="1">Uncharacterized protein</fullName>
    </submittedName>
</protein>
<organism evidence="1 2">
    <name type="scientific">Selenomonas dianae</name>
    <dbReference type="NCBI Taxonomy" id="135079"/>
    <lineage>
        <taxon>Bacteria</taxon>
        <taxon>Bacillati</taxon>
        <taxon>Bacillota</taxon>
        <taxon>Negativicutes</taxon>
        <taxon>Selenomonadales</taxon>
        <taxon>Selenomonadaceae</taxon>
        <taxon>Selenomonas</taxon>
    </lineage>
</organism>
<comment type="caution">
    <text evidence="1">The sequence shown here is derived from an EMBL/GenBank/DDBJ whole genome shotgun (WGS) entry which is preliminary data.</text>
</comment>
<accession>A0ABN0SW11</accession>
<sequence>MGNMRGMALLSVLIALAAFGTILSAAVPVVRGLYAQAAVEYEAVQLVGELRRIQAVSRMTAMPLSLFEGQIAWKRVPLLRIHPNGYTVSHPYNGIVYAHAPLPLVCFEQETKKNMPIVFDRNGGVGEESHNMTIRVYAVGCEDVALRVVIDGAARIRLERRR</sequence>